<dbReference type="GO" id="GO:0005524">
    <property type="term" value="F:ATP binding"/>
    <property type="evidence" value="ECO:0007669"/>
    <property type="project" value="UniProtKB-KW"/>
</dbReference>
<feature type="transmembrane region" description="Helical" evidence="4">
    <location>
        <begin position="142"/>
        <end position="159"/>
    </location>
</feature>
<dbReference type="InterPro" id="IPR027417">
    <property type="entry name" value="P-loop_NTPase"/>
</dbReference>
<keyword evidence="4" id="KW-0812">Transmembrane</keyword>
<keyword evidence="1" id="KW-0547">Nucleotide-binding</keyword>
<dbReference type="InterPro" id="IPR045076">
    <property type="entry name" value="MutS"/>
</dbReference>
<evidence type="ECO:0000256" key="3">
    <source>
        <dbReference type="ARBA" id="ARBA00023125"/>
    </source>
</evidence>
<name>A0A6C0FA37_9ZZZZ</name>
<protein>
    <recommendedName>
        <fullName evidence="5">DNA mismatch repair proteins mutS family domain-containing protein</fullName>
    </recommendedName>
</protein>
<evidence type="ECO:0000259" key="5">
    <source>
        <dbReference type="SMART" id="SM00534"/>
    </source>
</evidence>
<evidence type="ECO:0000256" key="4">
    <source>
        <dbReference type="SAM" id="Phobius"/>
    </source>
</evidence>
<evidence type="ECO:0000313" key="6">
    <source>
        <dbReference type="EMBL" id="QHT37419.1"/>
    </source>
</evidence>
<proteinExistence type="predicted"/>
<dbReference type="Gene3D" id="3.40.50.300">
    <property type="entry name" value="P-loop containing nucleotide triphosphate hydrolases"/>
    <property type="match status" value="1"/>
</dbReference>
<dbReference type="SUPFAM" id="SSF52540">
    <property type="entry name" value="P-loop containing nucleoside triphosphate hydrolases"/>
    <property type="match status" value="1"/>
</dbReference>
<dbReference type="EMBL" id="MN738796">
    <property type="protein sequence ID" value="QHT37419.1"/>
    <property type="molecule type" value="Genomic_DNA"/>
</dbReference>
<evidence type="ECO:0000256" key="1">
    <source>
        <dbReference type="ARBA" id="ARBA00022741"/>
    </source>
</evidence>
<dbReference type="InterPro" id="IPR000432">
    <property type="entry name" value="DNA_mismatch_repair_MutS_C"/>
</dbReference>
<dbReference type="AlphaFoldDB" id="A0A6C0FA37"/>
<reference evidence="6" key="1">
    <citation type="journal article" date="2020" name="Nature">
        <title>Giant virus diversity and host interactions through global metagenomics.</title>
        <authorList>
            <person name="Schulz F."/>
            <person name="Roux S."/>
            <person name="Paez-Espino D."/>
            <person name="Jungbluth S."/>
            <person name="Walsh D.A."/>
            <person name="Denef V.J."/>
            <person name="McMahon K.D."/>
            <person name="Konstantinidis K.T."/>
            <person name="Eloe-Fadrosh E.A."/>
            <person name="Kyrpides N.C."/>
            <person name="Woyke T."/>
        </authorList>
    </citation>
    <scope>NUCLEOTIDE SEQUENCE</scope>
    <source>
        <strain evidence="6">GVMAG-S-ERX555997-44</strain>
    </source>
</reference>
<keyword evidence="3" id="KW-0238">DNA-binding</keyword>
<organism evidence="6">
    <name type="scientific">viral metagenome</name>
    <dbReference type="NCBI Taxonomy" id="1070528"/>
    <lineage>
        <taxon>unclassified sequences</taxon>
        <taxon>metagenomes</taxon>
        <taxon>organismal metagenomes</taxon>
    </lineage>
</organism>
<dbReference type="GO" id="GO:0006298">
    <property type="term" value="P:mismatch repair"/>
    <property type="evidence" value="ECO:0007669"/>
    <property type="project" value="InterPro"/>
</dbReference>
<dbReference type="SMART" id="SM00534">
    <property type="entry name" value="MUTSac"/>
    <property type="match status" value="1"/>
</dbReference>
<dbReference type="GO" id="GO:0140664">
    <property type="term" value="F:ATP-dependent DNA damage sensor activity"/>
    <property type="evidence" value="ECO:0007669"/>
    <property type="project" value="InterPro"/>
</dbReference>
<keyword evidence="4" id="KW-1133">Transmembrane helix</keyword>
<feature type="transmembrane region" description="Helical" evidence="4">
    <location>
        <begin position="197"/>
        <end position="215"/>
    </location>
</feature>
<keyword evidence="2" id="KW-0067">ATP-binding</keyword>
<dbReference type="GO" id="GO:0005829">
    <property type="term" value="C:cytosol"/>
    <property type="evidence" value="ECO:0007669"/>
    <property type="project" value="TreeGrafter"/>
</dbReference>
<keyword evidence="4" id="KW-0472">Membrane</keyword>
<accession>A0A6C0FA37</accession>
<evidence type="ECO:0000256" key="2">
    <source>
        <dbReference type="ARBA" id="ARBA00022840"/>
    </source>
</evidence>
<dbReference type="PANTHER" id="PTHR11361:SF99">
    <property type="entry name" value="DNA MISMATCH REPAIR PROTEIN"/>
    <property type="match status" value="1"/>
</dbReference>
<feature type="domain" description="DNA mismatch repair proteins mutS family" evidence="5">
    <location>
        <begin position="373"/>
        <end position="563"/>
    </location>
</feature>
<dbReference type="GO" id="GO:0030983">
    <property type="term" value="F:mismatched DNA binding"/>
    <property type="evidence" value="ECO:0007669"/>
    <property type="project" value="InterPro"/>
</dbReference>
<sequence>MKLNFKYPIEYLQNKYELNETVKNDLELLNTHDEKNKPIYEHLLQPHTNVGKESLGKFSNYYTTNVDYLKETQKINVQMDKINIDNSLIDKTYNNWNNIKNDEEFIDKYQYIGWDRFKWLNYSQIFLHILTIYNLASPIFNLFSPLLLFIMPYIILRGLKMKITWATYKKILYMQLQNHAIGQLFTSFHKVKLNQKAYILFCAGMYVFNLYQNILSCRRFYKNAFFISENIDTLRQYLKYTIQKMKTYEKIIDNKKTYNKFKSDLVKNREELENFVVKINNIPKKSLNVKNIMQLGSIMKYFYAIYDDFDLENILNYSFGFNGYMDNMKGLSKNLSEKKINLAKFKEKKSVLKFKNIYHPSIKNPIKNDINFKKNKIITGPNAAGKTTILKATILNTIFCQQFGLGYFDSATISPFNYIQCYINIPDTSGRDSLFQAEARRCKEILDIIQKNPHSRHFCVFDELYSGTNPYEAISSAASYLKYITKKDNVRFMLTTHFIRLCDIFKDDKKIENFSMKTDIINDTPKYHYKIQEGISKIKGGITVLKEIKYPKEILTNAKNILEKL</sequence>
<dbReference type="Pfam" id="PF00488">
    <property type="entry name" value="MutS_V"/>
    <property type="match status" value="1"/>
</dbReference>
<dbReference type="PANTHER" id="PTHR11361">
    <property type="entry name" value="DNA MISMATCH REPAIR PROTEIN MUTS FAMILY MEMBER"/>
    <property type="match status" value="1"/>
</dbReference>